<dbReference type="InterPro" id="IPR014756">
    <property type="entry name" value="Ig_E-set"/>
</dbReference>
<feature type="domain" description="Glycosyl hydrolase family 13 catalytic" evidence="2">
    <location>
        <begin position="508"/>
        <end position="874"/>
    </location>
</feature>
<dbReference type="Proteomes" id="UP000320717">
    <property type="component" value="Chromosome"/>
</dbReference>
<dbReference type="InterPro" id="IPR024561">
    <property type="entry name" value="Pullul_strch_C"/>
</dbReference>
<dbReference type="Pfam" id="PF17967">
    <property type="entry name" value="Pullulanase_N2"/>
    <property type="match status" value="1"/>
</dbReference>
<dbReference type="PANTHER" id="PTHR43002">
    <property type="entry name" value="GLYCOGEN DEBRANCHING ENZYME"/>
    <property type="match status" value="1"/>
</dbReference>
<dbReference type="NCBIfam" id="TIGR02103">
    <property type="entry name" value="pullul_strch"/>
    <property type="match status" value="1"/>
</dbReference>
<dbReference type="InterPro" id="IPR004193">
    <property type="entry name" value="Glyco_hydro_13_N"/>
</dbReference>
<proteinExistence type="inferred from homology"/>
<dbReference type="InterPro" id="IPR013783">
    <property type="entry name" value="Ig-like_fold"/>
</dbReference>
<dbReference type="Pfam" id="PF22058">
    <property type="entry name" value="X25_BaPul_like"/>
    <property type="match status" value="1"/>
</dbReference>
<dbReference type="InterPro" id="IPR011839">
    <property type="entry name" value="Pullul_strch"/>
</dbReference>
<dbReference type="SUPFAM" id="SSF51011">
    <property type="entry name" value="Glycosyl hydrolase domain"/>
    <property type="match status" value="1"/>
</dbReference>
<accession>A0ABX5Y7H8</accession>
<dbReference type="SUPFAM" id="SSF51445">
    <property type="entry name" value="(Trans)glycosidases"/>
    <property type="match status" value="1"/>
</dbReference>
<dbReference type="SUPFAM" id="SSF81296">
    <property type="entry name" value="E set domains"/>
    <property type="match status" value="2"/>
</dbReference>
<comment type="similarity">
    <text evidence="1">Belongs to the glycosyl hydrolase 13 family.</text>
</comment>
<dbReference type="Gene3D" id="3.20.20.80">
    <property type="entry name" value="Glycosidases"/>
    <property type="match status" value="1"/>
</dbReference>
<name>A0ABX5Y7H8_9MICC</name>
<dbReference type="InterPro" id="IPR017853">
    <property type="entry name" value="GH"/>
</dbReference>
<gene>
    <name evidence="3" type="primary">pulA</name>
    <name evidence="3" type="ORF">FQA45_06950</name>
</gene>
<dbReference type="InterPro" id="IPR006047">
    <property type="entry name" value="GH13_cat_dom"/>
</dbReference>
<dbReference type="Gene3D" id="2.60.40.10">
    <property type="entry name" value="Immunoglobulins"/>
    <property type="match status" value="2"/>
</dbReference>
<protein>
    <submittedName>
        <fullName evidence="3">Pullulanase-type alpha-1,6-glucosidase</fullName>
    </submittedName>
</protein>
<dbReference type="CDD" id="cd12962">
    <property type="entry name" value="X25_BaPul_like"/>
    <property type="match status" value="1"/>
</dbReference>
<dbReference type="Gene3D" id="2.60.40.1130">
    <property type="entry name" value="Rab geranylgeranyltransferase alpha-subunit, insert domain"/>
    <property type="match status" value="1"/>
</dbReference>
<evidence type="ECO:0000256" key="1">
    <source>
        <dbReference type="ARBA" id="ARBA00008061"/>
    </source>
</evidence>
<evidence type="ECO:0000259" key="2">
    <source>
        <dbReference type="SMART" id="SM00642"/>
    </source>
</evidence>
<dbReference type="InterPro" id="IPR013780">
    <property type="entry name" value="Glyco_hydro_b"/>
</dbReference>
<evidence type="ECO:0000313" key="4">
    <source>
        <dbReference type="Proteomes" id="UP000320717"/>
    </source>
</evidence>
<dbReference type="InterPro" id="IPR040671">
    <property type="entry name" value="Pullulanase_N2"/>
</dbReference>
<reference evidence="3 4" key="1">
    <citation type="submission" date="2019-07" db="EMBL/GenBank/DDBJ databases">
        <title>Complete Genome Sequence of drought tolerant Plant Growth-Promoting Rhizobacterium Glutamicibacter halophytocola DR408.</title>
        <authorList>
            <person name="Nishu S.D."/>
            <person name="Lee T.K."/>
        </authorList>
    </citation>
    <scope>NUCLEOTIDE SEQUENCE [LARGE SCALE GENOMIC DNA]</scope>
    <source>
        <strain evidence="3 4">DR408</strain>
    </source>
</reference>
<dbReference type="SMART" id="SM00642">
    <property type="entry name" value="Aamy"/>
    <property type="match status" value="1"/>
</dbReference>
<dbReference type="Gene3D" id="2.60.40.1180">
    <property type="entry name" value="Golgi alpha-mannosidase II"/>
    <property type="match status" value="1"/>
</dbReference>
<sequence length="1045" mass="113346">MEHFVNSKSAALAACKEYPPHQGPQHLWRRRLTALTATPLLVLVSMVPLTVSPASAEEATVTLAGSFQDELGCAADWDPSCVATLMDDSDGDGIYEFTTGQIPDGTYDFKATHNFGWDENYGVDGVAGGANYTLSVKSGDQVSFKYDSETHIVQIGGTSESVAGVGQSKAQWISTDTIAIPRDLGSGQRFALYASKDASLRLDGEVISGVKPIELATVIGGLTDAQRKKFPHLANYRAVRVDMTREETATALRSQLALARFETQGEDSKLTAFTGVQTAGAIDELYAQGLENVELGVSFTGKKPTFRLWAPSAHRATLLITGKNEKTSRHDATFDKNSGAWTVMGRPQFTEAKYLWEVQVFVPGTGKIETNIVTDPYSVALTTNSTQSVAVNLEDPKHQPKQWRKAKAAGVEKDVDRSIYELQIRDFSVSDFSVPEEQRGRYGAFGTNGAGSKQLKQLAEAGLTTVHLLPSFDIASIEEDENQRIETGCDLESLPAASPKQQECVSAHAADDGFNWGYDPFHFMAPEGSYASNPDGAERVEEFRGMVGSLHEMGLEVVLDQVFNHTAASGQADQSVLDKIVPGYFHRLDATGQVETSTCCQNLATEHAAAQKLMIDSLVVWAKDYKVDGFRFDLMGHHSRETMEAARSALDELEPGRDGVDGESIYLYGEGWNFGEVADNARFYQATQGQLNGTGIGTFNDRLRDAIHGGSPVDSSSTFQQGFGTGLGTDPNGHAVNGTAEEALKDLGHETDLVRLGLVGNLAGYEFLTSEGQMQRGDELDYRGAAAGYASQPGEVINYVDAHDNETLYDLTVLKLPRGTSMEDRVRMNTLSQAAVMYSQAVPFWHAGTELLRSKSLDRNSYNSGDWFNRIDFSGQENTFGSGLPPEADNKEKWDLMAPLLEDPELKPDAQAMSRAEGAALDLLRTRRDVGLLRLGSAELIEQKVSFPLSGPKAEPGIIVMRIDDRAGEDADSEHDGALVVFNASPQDHTQVVEELAGHEYDLAEALEQGSDKRVKSTSFDSSSGKLMIPARTAAVLVEAEGGAR</sequence>
<dbReference type="EMBL" id="CP042260">
    <property type="protein sequence ID" value="QDY66068.1"/>
    <property type="molecule type" value="Genomic_DNA"/>
</dbReference>
<organism evidence="3 4">
    <name type="scientific">Glutamicibacter halophytocola</name>
    <dbReference type="NCBI Taxonomy" id="1933880"/>
    <lineage>
        <taxon>Bacteria</taxon>
        <taxon>Bacillati</taxon>
        <taxon>Actinomycetota</taxon>
        <taxon>Actinomycetes</taxon>
        <taxon>Micrococcales</taxon>
        <taxon>Micrococcaceae</taxon>
        <taxon>Glutamicibacter</taxon>
    </lineage>
</organism>
<dbReference type="CDD" id="cd02860">
    <property type="entry name" value="E_set_Pullulanase"/>
    <property type="match status" value="1"/>
</dbReference>
<dbReference type="CDD" id="cd11341">
    <property type="entry name" value="AmyAc_Pullulanase_LD-like"/>
    <property type="match status" value="1"/>
</dbReference>
<dbReference type="Pfam" id="PF02922">
    <property type="entry name" value="CBM_48"/>
    <property type="match status" value="1"/>
</dbReference>
<keyword evidence="4" id="KW-1185">Reference proteome</keyword>
<dbReference type="InterPro" id="IPR054409">
    <property type="entry name" value="X25_BaPul-like"/>
</dbReference>
<dbReference type="Pfam" id="PF11852">
    <property type="entry name" value="Pullul_strch_C"/>
    <property type="match status" value="1"/>
</dbReference>
<evidence type="ECO:0000313" key="3">
    <source>
        <dbReference type="EMBL" id="QDY66068.1"/>
    </source>
</evidence>